<evidence type="ECO:0000313" key="3">
    <source>
        <dbReference type="Proteomes" id="UP001589774"/>
    </source>
</evidence>
<comment type="caution">
    <text evidence="2">The sequence shown here is derived from an EMBL/GenBank/DDBJ whole genome shotgun (WGS) entry which is preliminary data.</text>
</comment>
<proteinExistence type="predicted"/>
<keyword evidence="3" id="KW-1185">Reference proteome</keyword>
<dbReference type="EMBL" id="JBHLWO010000001">
    <property type="protein sequence ID" value="MFC0317975.1"/>
    <property type="molecule type" value="Genomic_DNA"/>
</dbReference>
<accession>A0ABV6HGF5</accession>
<dbReference type="InterPro" id="IPR041657">
    <property type="entry name" value="HTH_17"/>
</dbReference>
<sequence>MNKIDLLIQSVVQIHKFLESLTEQCLSPRQHLPERLLSAQDVMNKLNISEATYYRFVKKGALKPRMKGSRHYFYEADLVEALEESKRRGRI</sequence>
<name>A0ABV6HGF5_9SPHI</name>
<reference evidence="2 3" key="1">
    <citation type="submission" date="2024-09" db="EMBL/GenBank/DDBJ databases">
        <authorList>
            <person name="Sun Q."/>
            <person name="Mori K."/>
        </authorList>
    </citation>
    <scope>NUCLEOTIDE SEQUENCE [LARGE SCALE GENOMIC DNA]</scope>
    <source>
        <strain evidence="2 3">CCM 7765</strain>
    </source>
</reference>
<protein>
    <submittedName>
        <fullName evidence="2">Helix-turn-helix transcriptional regulator</fullName>
    </submittedName>
</protein>
<organism evidence="2 3">
    <name type="scientific">Olivibacter oleidegradans</name>
    <dbReference type="NCBI Taxonomy" id="760123"/>
    <lineage>
        <taxon>Bacteria</taxon>
        <taxon>Pseudomonadati</taxon>
        <taxon>Bacteroidota</taxon>
        <taxon>Sphingobacteriia</taxon>
        <taxon>Sphingobacteriales</taxon>
        <taxon>Sphingobacteriaceae</taxon>
        <taxon>Olivibacter</taxon>
    </lineage>
</organism>
<dbReference type="Proteomes" id="UP001589774">
    <property type="component" value="Unassembled WGS sequence"/>
</dbReference>
<evidence type="ECO:0000259" key="1">
    <source>
        <dbReference type="Pfam" id="PF12728"/>
    </source>
</evidence>
<gene>
    <name evidence="2" type="ORF">ACFFI0_06625</name>
</gene>
<dbReference type="Pfam" id="PF12728">
    <property type="entry name" value="HTH_17"/>
    <property type="match status" value="1"/>
</dbReference>
<feature type="domain" description="Helix-turn-helix" evidence="1">
    <location>
        <begin position="36"/>
        <end position="84"/>
    </location>
</feature>
<evidence type="ECO:0000313" key="2">
    <source>
        <dbReference type="EMBL" id="MFC0317975.1"/>
    </source>
</evidence>
<dbReference type="RefSeq" id="WP_130856080.1">
    <property type="nucleotide sequence ID" value="NZ_JBHLWO010000001.1"/>
</dbReference>